<keyword evidence="2" id="KW-0067">ATP-binding</keyword>
<dbReference type="PANTHER" id="PTHR16305">
    <property type="entry name" value="TESTICULAR SOLUBLE ADENYLYL CYCLASE"/>
    <property type="match status" value="1"/>
</dbReference>
<dbReference type="InterPro" id="IPR011990">
    <property type="entry name" value="TPR-like_helical_dom_sf"/>
</dbReference>
<evidence type="ECO:0000256" key="2">
    <source>
        <dbReference type="ARBA" id="ARBA00022840"/>
    </source>
</evidence>
<feature type="region of interest" description="Disordered" evidence="3">
    <location>
        <begin position="266"/>
        <end position="287"/>
    </location>
</feature>
<dbReference type="AlphaFoldDB" id="A0A098B6I3"/>
<dbReference type="Gene3D" id="1.25.40.10">
    <property type="entry name" value="Tetratricopeptide repeat domain"/>
    <property type="match status" value="3"/>
</dbReference>
<dbReference type="PATRIC" id="fig|49338.4.peg.4390"/>
<dbReference type="GO" id="GO:0003677">
    <property type="term" value="F:DNA binding"/>
    <property type="evidence" value="ECO:0007669"/>
    <property type="project" value="InterPro"/>
</dbReference>
<feature type="domain" description="Bacterial transcriptional activator" evidence="4">
    <location>
        <begin position="106"/>
        <end position="248"/>
    </location>
</feature>
<name>A0A098B6I3_DESHA</name>
<dbReference type="SUPFAM" id="SSF52540">
    <property type="entry name" value="P-loop containing nucleoside triphosphate hydrolases"/>
    <property type="match status" value="1"/>
</dbReference>
<dbReference type="InterPro" id="IPR005158">
    <property type="entry name" value="BTAD"/>
</dbReference>
<dbReference type="Gene3D" id="3.40.50.300">
    <property type="entry name" value="P-loop containing nucleotide triphosphate hydrolases"/>
    <property type="match status" value="1"/>
</dbReference>
<evidence type="ECO:0000256" key="3">
    <source>
        <dbReference type="SAM" id="MobiDB-lite"/>
    </source>
</evidence>
<evidence type="ECO:0000256" key="1">
    <source>
        <dbReference type="ARBA" id="ARBA00022741"/>
    </source>
</evidence>
<dbReference type="SUPFAM" id="SSF46894">
    <property type="entry name" value="C-terminal effector domain of the bipartite response regulators"/>
    <property type="match status" value="1"/>
</dbReference>
<dbReference type="InterPro" id="IPR027417">
    <property type="entry name" value="P-loop_NTPase"/>
</dbReference>
<dbReference type="GO" id="GO:0005737">
    <property type="term" value="C:cytoplasm"/>
    <property type="evidence" value="ECO:0007669"/>
    <property type="project" value="TreeGrafter"/>
</dbReference>
<dbReference type="InterPro" id="IPR041664">
    <property type="entry name" value="AAA_16"/>
</dbReference>
<dbReference type="InterPro" id="IPR016032">
    <property type="entry name" value="Sig_transdc_resp-reg_C-effctor"/>
</dbReference>
<protein>
    <submittedName>
        <fullName evidence="5">Transcriptional activator domain</fullName>
    </submittedName>
</protein>
<dbReference type="InterPro" id="IPR036388">
    <property type="entry name" value="WH-like_DNA-bd_sf"/>
</dbReference>
<evidence type="ECO:0000313" key="5">
    <source>
        <dbReference type="EMBL" id="CDX03967.1"/>
    </source>
</evidence>
<dbReference type="SUPFAM" id="SSF48452">
    <property type="entry name" value="TPR-like"/>
    <property type="match status" value="2"/>
</dbReference>
<dbReference type="SMART" id="SM01043">
    <property type="entry name" value="BTAD"/>
    <property type="match status" value="1"/>
</dbReference>
<dbReference type="Gene3D" id="1.10.10.10">
    <property type="entry name" value="Winged helix-like DNA-binding domain superfamily/Winged helix DNA-binding domain"/>
    <property type="match status" value="1"/>
</dbReference>
<accession>A0A098B6I3</accession>
<gene>
    <name evidence="5" type="ORF">DPCES_4081</name>
</gene>
<dbReference type="PANTHER" id="PTHR16305:SF35">
    <property type="entry name" value="TRANSCRIPTIONAL ACTIVATOR DOMAIN"/>
    <property type="match status" value="1"/>
</dbReference>
<dbReference type="GO" id="GO:0004016">
    <property type="term" value="F:adenylate cyclase activity"/>
    <property type="evidence" value="ECO:0007669"/>
    <property type="project" value="TreeGrafter"/>
</dbReference>
<dbReference type="Pfam" id="PF13191">
    <property type="entry name" value="AAA_16"/>
    <property type="match status" value="1"/>
</dbReference>
<keyword evidence="1" id="KW-0547">Nucleotide-binding</keyword>
<sequence>MKKKANNGDQIEECKFTIQILGKPQVLLNDNPLKVERRKARAIVYYVAAHRHPVSREELLALLWPEQELHAAQHTLSVILHDIRKRLCGLLIADKNLLTLTPGVEVDVRLFEERLLSPVKDLNLINETLKMHHGCFLDGFSLPDSLEYCNWMDAERERYDRMMIRGLFVAAELYEKQRSYHLALELLKQALALDSLQEDIHRYCMRLQYLIGDRPGAVRQYQKLCKLLDEEIGVPPMPQTKALYDAIITDTSPDLLVKETASFLQTHTKRPKSPSNSNPPDPMPFAGRHDELKRLQELTKKKNIGLILIEGKPGIGKTRMAEEFIRQSDALIMRGISREMERILPYQPIIEAFRELISRPDWAILDEIIQSGLTPIWREEIERLIPEMKRTFSTDKTVDITEDKHFLWEAINQFLLVLSRYRPVLFVLDDLHWADNSTLGLLSYLVRQTRDEQIIFIGITRPFNRKSGLAKLVQALAREMETIRILLHPLVFDDVTFLAQHYSQNHTVALAECLMRISEGNPYFLKEVVQYMLEHNILSTNGSLNCDALANNKILPITVRNFIQVRLERFSETARRVLDTAAVIGREFDFAVLAKAVSLAEDAVLDGLGELCSQGMIQTTGGNRYSFDHSLTREVAYCEIEPSRRQSLHRRIAEALECTRGDQPESAEGMIAWHFGESNMPERAAPYALRAGYYSLRFAAWNEAIAFYEQAFKYLGDPDRISVLHNIGIMLTADIQGTKAAEIYRKAAALAKSQGKAAYTEFFLGVASYIETPDFSEILWGMTPIIPGEALPEATKHLKKAEALIADSNLDELEPNIKLVLGLAEARQGNLLQAVAYCKEGIAKALESENADYMLRIILVIKMNLSALLQIIGDPTAKEMALTALSTAQEKGIFYLQPQLLSVLGKIALAESDYESAEQYLNQGLALAERMSLLYVVSDITDCLGRLALRRGQKELAVSKFLKALNSADKLGMRHQAIQIRMRLVPLIPPSEAKTRIAEVLDLADERIPRLLEQIEQLEIEIGAN</sequence>
<dbReference type="Pfam" id="PF03704">
    <property type="entry name" value="BTAD"/>
    <property type="match status" value="1"/>
</dbReference>
<dbReference type="SMART" id="SM00028">
    <property type="entry name" value="TPR"/>
    <property type="match status" value="5"/>
</dbReference>
<proteinExistence type="predicted"/>
<dbReference type="EMBL" id="LK996017">
    <property type="protein sequence ID" value="CDX03967.1"/>
    <property type="molecule type" value="Genomic_DNA"/>
</dbReference>
<dbReference type="GO" id="GO:0005524">
    <property type="term" value="F:ATP binding"/>
    <property type="evidence" value="ECO:0007669"/>
    <property type="project" value="UniProtKB-KW"/>
</dbReference>
<evidence type="ECO:0000259" key="4">
    <source>
        <dbReference type="SMART" id="SM01043"/>
    </source>
</evidence>
<reference evidence="5" key="1">
    <citation type="submission" date="2014-07" db="EMBL/GenBank/DDBJ databases">
        <authorList>
            <person name="Hornung V.Bastian."/>
        </authorList>
    </citation>
    <scope>NUCLEOTIDE SEQUENCE</scope>
    <source>
        <strain evidence="5">PCE-S</strain>
    </source>
</reference>
<organism evidence="5">
    <name type="scientific">Desulfitobacterium hafniense</name>
    <name type="common">Desulfitobacterium frappieri</name>
    <dbReference type="NCBI Taxonomy" id="49338"/>
    <lineage>
        <taxon>Bacteria</taxon>
        <taxon>Bacillati</taxon>
        <taxon>Bacillota</taxon>
        <taxon>Clostridia</taxon>
        <taxon>Eubacteriales</taxon>
        <taxon>Desulfitobacteriaceae</taxon>
        <taxon>Desulfitobacterium</taxon>
    </lineage>
</organism>
<dbReference type="GO" id="GO:0006355">
    <property type="term" value="P:regulation of DNA-templated transcription"/>
    <property type="evidence" value="ECO:0007669"/>
    <property type="project" value="InterPro"/>
</dbReference>
<dbReference type="InterPro" id="IPR019734">
    <property type="entry name" value="TPR_rpt"/>
</dbReference>